<name>A0A6J4ITT9_9CHLR</name>
<dbReference type="AlphaFoldDB" id="A0A6J4ITT9"/>
<sequence length="47" mass="5295">WQEAYASRTPPAFTCDARLNPSPCRVPLRSTLMSMRLPPARTSRSMS</sequence>
<feature type="non-terminal residue" evidence="1">
    <location>
        <position position="47"/>
    </location>
</feature>
<feature type="non-terminal residue" evidence="1">
    <location>
        <position position="1"/>
    </location>
</feature>
<accession>A0A6J4ITT9</accession>
<proteinExistence type="predicted"/>
<dbReference type="EMBL" id="CADCTK010000541">
    <property type="protein sequence ID" value="CAA9261723.1"/>
    <property type="molecule type" value="Genomic_DNA"/>
</dbReference>
<protein>
    <submittedName>
        <fullName evidence="1">Uncharacterized protein</fullName>
    </submittedName>
</protein>
<evidence type="ECO:0000313" key="1">
    <source>
        <dbReference type="EMBL" id="CAA9261723.1"/>
    </source>
</evidence>
<gene>
    <name evidence="1" type="ORF">AVDCRST_MAG26-2359</name>
</gene>
<reference evidence="1" key="1">
    <citation type="submission" date="2020-02" db="EMBL/GenBank/DDBJ databases">
        <authorList>
            <person name="Meier V. D."/>
        </authorList>
    </citation>
    <scope>NUCLEOTIDE SEQUENCE</scope>
    <source>
        <strain evidence="1">AVDCRST_MAG26</strain>
    </source>
</reference>
<organism evidence="1">
    <name type="scientific">uncultured Chloroflexia bacterium</name>
    <dbReference type="NCBI Taxonomy" id="1672391"/>
    <lineage>
        <taxon>Bacteria</taxon>
        <taxon>Bacillati</taxon>
        <taxon>Chloroflexota</taxon>
        <taxon>Chloroflexia</taxon>
        <taxon>environmental samples</taxon>
    </lineage>
</organism>